<evidence type="ECO:0000313" key="1">
    <source>
        <dbReference type="EnsemblMetazoa" id="AATE008455-PA.1"/>
    </source>
</evidence>
<dbReference type="PANTHER" id="PTHR21354">
    <property type="entry name" value="ZINC FINGER PROTEIN 511"/>
    <property type="match status" value="1"/>
</dbReference>
<dbReference type="InterPro" id="IPR039258">
    <property type="entry name" value="ZNF511"/>
</dbReference>
<dbReference type="SMART" id="SM00355">
    <property type="entry name" value="ZnF_C2H2"/>
    <property type="match status" value="3"/>
</dbReference>
<dbReference type="InterPro" id="IPR013087">
    <property type="entry name" value="Znf_C2H2_type"/>
</dbReference>
<proteinExistence type="predicted"/>
<organism evidence="1">
    <name type="scientific">Anopheles atroparvus</name>
    <name type="common">European mosquito</name>
    <dbReference type="NCBI Taxonomy" id="41427"/>
    <lineage>
        <taxon>Eukaryota</taxon>
        <taxon>Metazoa</taxon>
        <taxon>Ecdysozoa</taxon>
        <taxon>Arthropoda</taxon>
        <taxon>Hexapoda</taxon>
        <taxon>Insecta</taxon>
        <taxon>Pterygota</taxon>
        <taxon>Neoptera</taxon>
        <taxon>Endopterygota</taxon>
        <taxon>Diptera</taxon>
        <taxon>Nematocera</taxon>
        <taxon>Culicoidea</taxon>
        <taxon>Culicidae</taxon>
        <taxon>Anophelinae</taxon>
        <taxon>Anopheles</taxon>
    </lineage>
</organism>
<protein>
    <submittedName>
        <fullName evidence="1">Uncharacterized protein</fullName>
    </submittedName>
</protein>
<accession>A0A182IZH0</accession>
<reference evidence="1" key="1">
    <citation type="submission" date="2022-08" db="UniProtKB">
        <authorList>
            <consortium name="EnsemblMetazoa"/>
        </authorList>
    </citation>
    <scope>IDENTIFICATION</scope>
    <source>
        <strain evidence="1">EBRO</strain>
    </source>
</reference>
<dbReference type="STRING" id="41427.A0A182IZH0"/>
<dbReference type="AlphaFoldDB" id="A0A182IZH0"/>
<dbReference type="PROSITE" id="PS50157">
    <property type="entry name" value="ZINC_FINGER_C2H2_2"/>
    <property type="match status" value="1"/>
</dbReference>
<dbReference type="PANTHER" id="PTHR21354:SF0">
    <property type="entry name" value="ZINC FINGER PROTEIN 511"/>
    <property type="match status" value="1"/>
</dbReference>
<dbReference type="VEuPathDB" id="VectorBase:AATE008455"/>
<dbReference type="EnsemblMetazoa" id="AATE008455-RA">
    <property type="protein sequence ID" value="AATE008455-PA.1"/>
    <property type="gene ID" value="AATE008455"/>
</dbReference>
<sequence>MEYTPKETILNLFKRYAVGHRARDSEFFHEGNFYIKSFVKLGVLSEIPSTDSDTEDVDIRCNVPDCNFFCLSVLDYESHYNAQHRYTCAECKKTLPNAHLLDLHLSETHDSYFAAQVQSGKKPMYACFLEECNHRCKDVADRRDHCIREHKFPHNFRFDKKQNLHQRLQQLQQPNAGRPAGNDADDMDAISASIELKEEVLDAAPKCRKNFSFGHSRQRTFKPTKPAAKKCDILESNQMVVDLLESLPKE</sequence>
<dbReference type="PROSITE" id="PS00028">
    <property type="entry name" value="ZINC_FINGER_C2H2_1"/>
    <property type="match status" value="1"/>
</dbReference>
<name>A0A182IZH0_ANOAO</name>